<evidence type="ECO:0000313" key="1">
    <source>
        <dbReference type="EMBL" id="RDU70418.1"/>
    </source>
</evidence>
<name>A0A3D8IYS3_9HELI</name>
<gene>
    <name evidence="1" type="ORF">CQA66_08395</name>
</gene>
<sequence length="166" mass="19761">MINKALYFFLKDKVKDYQLRYPYQESPIDLRNGYISWQFVNSNILSTQSKTKQYVNNVLQDSLYQHFINQYMIISEKINTLNHTPFELLSEINIHLNSDNFIHFCRNNNFNLEVLRIVDTLTNDTYLHENKQWITRATMTVNFVILGRVDISNIEIGNIKIDTDFI</sequence>
<organism evidence="1 2">
    <name type="scientific">Helicobacter aurati</name>
    <dbReference type="NCBI Taxonomy" id="137778"/>
    <lineage>
        <taxon>Bacteria</taxon>
        <taxon>Pseudomonadati</taxon>
        <taxon>Campylobacterota</taxon>
        <taxon>Epsilonproteobacteria</taxon>
        <taxon>Campylobacterales</taxon>
        <taxon>Helicobacteraceae</taxon>
        <taxon>Helicobacter</taxon>
    </lineage>
</organism>
<proteinExistence type="predicted"/>
<reference evidence="1 2" key="1">
    <citation type="submission" date="2018-04" db="EMBL/GenBank/DDBJ databases">
        <title>Novel Campyloabacter and Helicobacter Species and Strains.</title>
        <authorList>
            <person name="Mannion A.J."/>
            <person name="Shen Z."/>
            <person name="Fox J.G."/>
        </authorList>
    </citation>
    <scope>NUCLEOTIDE SEQUENCE [LARGE SCALE GENOMIC DNA]</scope>
    <source>
        <strain evidence="1 2">MIT 97-5075</strain>
    </source>
</reference>
<protein>
    <submittedName>
        <fullName evidence="1">Uncharacterized protein</fullName>
    </submittedName>
</protein>
<dbReference type="AlphaFoldDB" id="A0A3D8IYS3"/>
<accession>A0A3D8IYS3</accession>
<keyword evidence="2" id="KW-1185">Reference proteome</keyword>
<dbReference type="Proteomes" id="UP000256424">
    <property type="component" value="Unassembled WGS sequence"/>
</dbReference>
<evidence type="ECO:0000313" key="2">
    <source>
        <dbReference type="Proteomes" id="UP000256424"/>
    </source>
</evidence>
<dbReference type="RefSeq" id="WP_115582637.1">
    <property type="nucleotide sequence ID" value="NZ_NXLW01000020.1"/>
</dbReference>
<comment type="caution">
    <text evidence="1">The sequence shown here is derived from an EMBL/GenBank/DDBJ whole genome shotgun (WGS) entry which is preliminary data.</text>
</comment>
<dbReference type="EMBL" id="NXLW01000020">
    <property type="protein sequence ID" value="RDU70418.1"/>
    <property type="molecule type" value="Genomic_DNA"/>
</dbReference>